<evidence type="ECO:0000256" key="3">
    <source>
        <dbReference type="ARBA" id="ARBA00022692"/>
    </source>
</evidence>
<keyword evidence="3 7" id="KW-0812">Transmembrane</keyword>
<comment type="subcellular location">
    <subcellularLocation>
        <location evidence="1">Membrane</location>
        <topology evidence="1">Multi-pass membrane protein</topology>
    </subcellularLocation>
</comment>
<dbReference type="EMBL" id="UINC01003765">
    <property type="protein sequence ID" value="SVA09066.1"/>
    <property type="molecule type" value="Genomic_DNA"/>
</dbReference>
<reference evidence="9" key="1">
    <citation type="submission" date="2018-05" db="EMBL/GenBank/DDBJ databases">
        <authorList>
            <person name="Lanie J.A."/>
            <person name="Ng W.-L."/>
            <person name="Kazmierczak K.M."/>
            <person name="Andrzejewski T.M."/>
            <person name="Davidsen T.M."/>
            <person name="Wayne K.J."/>
            <person name="Tettelin H."/>
            <person name="Glass J.I."/>
            <person name="Rusch D."/>
            <person name="Podicherti R."/>
            <person name="Tsui H.-C.T."/>
            <person name="Winkler M.E."/>
        </authorList>
    </citation>
    <scope>NUCLEOTIDE SEQUENCE</scope>
</reference>
<feature type="domain" description="Peptidase S54 rhomboid" evidence="8">
    <location>
        <begin position="73"/>
        <end position="216"/>
    </location>
</feature>
<evidence type="ECO:0000256" key="1">
    <source>
        <dbReference type="ARBA" id="ARBA00004141"/>
    </source>
</evidence>
<protein>
    <recommendedName>
        <fullName evidence="8">Peptidase S54 rhomboid domain-containing protein</fullName>
    </recommendedName>
</protein>
<evidence type="ECO:0000256" key="7">
    <source>
        <dbReference type="SAM" id="Phobius"/>
    </source>
</evidence>
<sequence length="240" mass="25748">MIPLRDENPTLTTPFVNHTLVGINIAVFVYQITLGYEGGEAAYMGFVEKLAVTPSLLLSPSTWAQTPIPAPLTLLTSMFVHGGILHLAGNMLYLWIFGDNIEDTLGHLNYLFFYLACGLCAAGSQVIIEPGSAIPMVGASGAIAGVLGAYLVLYPQARILTFVFLFFYIRIMYLPAAILLGIWFAMQLFSAVTGGPGVAWYAHIGGFLGGVLLVGTFMGGSSGGKRRRSQQPPPNLHVVH</sequence>
<name>A0A381SYL3_9ZZZZ</name>
<feature type="transmembrane region" description="Helical" evidence="7">
    <location>
        <begin position="160"/>
        <end position="186"/>
    </location>
</feature>
<feature type="transmembrane region" description="Helical" evidence="7">
    <location>
        <begin position="134"/>
        <end position="153"/>
    </location>
</feature>
<keyword evidence="6 7" id="KW-0472">Membrane</keyword>
<dbReference type="PANTHER" id="PTHR43731">
    <property type="entry name" value="RHOMBOID PROTEASE"/>
    <property type="match status" value="1"/>
</dbReference>
<dbReference type="FunFam" id="1.20.1540.10:FF:000027">
    <property type="entry name" value="Rhomboid family intramembrane serine protease"/>
    <property type="match status" value="1"/>
</dbReference>
<dbReference type="Pfam" id="PF01694">
    <property type="entry name" value="Rhomboid"/>
    <property type="match status" value="1"/>
</dbReference>
<organism evidence="9">
    <name type="scientific">marine metagenome</name>
    <dbReference type="NCBI Taxonomy" id="408172"/>
    <lineage>
        <taxon>unclassified sequences</taxon>
        <taxon>metagenomes</taxon>
        <taxon>ecological metagenomes</taxon>
    </lineage>
</organism>
<feature type="transmembrane region" description="Helical" evidence="7">
    <location>
        <begin position="108"/>
        <end position="128"/>
    </location>
</feature>
<evidence type="ECO:0000256" key="4">
    <source>
        <dbReference type="ARBA" id="ARBA00022801"/>
    </source>
</evidence>
<evidence type="ECO:0000256" key="6">
    <source>
        <dbReference type="ARBA" id="ARBA00023136"/>
    </source>
</evidence>
<evidence type="ECO:0000259" key="8">
    <source>
        <dbReference type="Pfam" id="PF01694"/>
    </source>
</evidence>
<comment type="similarity">
    <text evidence="2">Belongs to the peptidase S54 family.</text>
</comment>
<dbReference type="GO" id="GO:0016020">
    <property type="term" value="C:membrane"/>
    <property type="evidence" value="ECO:0007669"/>
    <property type="project" value="UniProtKB-SubCell"/>
</dbReference>
<keyword evidence="5 7" id="KW-1133">Transmembrane helix</keyword>
<gene>
    <name evidence="9" type="ORF">METZ01_LOCUS61920</name>
</gene>
<evidence type="ECO:0000313" key="9">
    <source>
        <dbReference type="EMBL" id="SVA09066.1"/>
    </source>
</evidence>
<dbReference type="InterPro" id="IPR022764">
    <property type="entry name" value="Peptidase_S54_rhomboid_dom"/>
</dbReference>
<dbReference type="InterPro" id="IPR035952">
    <property type="entry name" value="Rhomboid-like_sf"/>
</dbReference>
<evidence type="ECO:0000256" key="5">
    <source>
        <dbReference type="ARBA" id="ARBA00022989"/>
    </source>
</evidence>
<dbReference type="Gene3D" id="1.20.1540.10">
    <property type="entry name" value="Rhomboid-like"/>
    <property type="match status" value="1"/>
</dbReference>
<keyword evidence="4" id="KW-0378">Hydrolase</keyword>
<dbReference type="SUPFAM" id="SSF144091">
    <property type="entry name" value="Rhomboid-like"/>
    <property type="match status" value="1"/>
</dbReference>
<feature type="transmembrane region" description="Helical" evidence="7">
    <location>
        <begin position="72"/>
        <end position="96"/>
    </location>
</feature>
<dbReference type="InterPro" id="IPR050925">
    <property type="entry name" value="Rhomboid_protease_S54"/>
</dbReference>
<feature type="transmembrane region" description="Helical" evidence="7">
    <location>
        <begin position="198"/>
        <end position="218"/>
    </location>
</feature>
<dbReference type="PANTHER" id="PTHR43731:SF14">
    <property type="entry name" value="PRESENILIN-ASSOCIATED RHOMBOID-LIKE PROTEIN, MITOCHONDRIAL"/>
    <property type="match status" value="1"/>
</dbReference>
<dbReference type="GO" id="GO:0004252">
    <property type="term" value="F:serine-type endopeptidase activity"/>
    <property type="evidence" value="ECO:0007669"/>
    <property type="project" value="InterPro"/>
</dbReference>
<accession>A0A381SYL3</accession>
<evidence type="ECO:0000256" key="2">
    <source>
        <dbReference type="ARBA" id="ARBA00009045"/>
    </source>
</evidence>
<dbReference type="AlphaFoldDB" id="A0A381SYL3"/>
<proteinExistence type="inferred from homology"/>